<dbReference type="EC" id="3.2.1.21" evidence="3"/>
<evidence type="ECO:0000256" key="6">
    <source>
        <dbReference type="ARBA" id="ARBA00023295"/>
    </source>
</evidence>
<keyword evidence="6" id="KW-0326">Glycosidase</keyword>
<dbReference type="InterPro" id="IPR013783">
    <property type="entry name" value="Ig-like_fold"/>
</dbReference>
<dbReference type="EMBL" id="CP115965">
    <property type="protein sequence ID" value="WZW98838.1"/>
    <property type="molecule type" value="Genomic_DNA"/>
</dbReference>
<gene>
    <name evidence="8" type="ORF">PCC79_01105</name>
</gene>
<dbReference type="PANTHER" id="PTHR30620">
    <property type="entry name" value="PERIPLASMIC BETA-GLUCOSIDASE-RELATED"/>
    <property type="match status" value="1"/>
</dbReference>
<evidence type="ECO:0000256" key="5">
    <source>
        <dbReference type="ARBA" id="ARBA00022801"/>
    </source>
</evidence>
<dbReference type="SUPFAM" id="SSF52279">
    <property type="entry name" value="Beta-D-glucan exohydrolase, C-terminal domain"/>
    <property type="match status" value="1"/>
</dbReference>
<reference evidence="8 9" key="1">
    <citation type="journal article" date="2023" name="Environ Microbiome">
        <title>A coral-associated actinobacterium mitigates coral bleaching under heat stress.</title>
        <authorList>
            <person name="Li J."/>
            <person name="Zou Y."/>
            <person name="Li Q."/>
            <person name="Zhang J."/>
            <person name="Bourne D.G."/>
            <person name="Lyu Y."/>
            <person name="Liu C."/>
            <person name="Zhang S."/>
        </authorList>
    </citation>
    <scope>NUCLEOTIDE SEQUENCE [LARGE SCALE GENOMIC DNA]</scope>
    <source>
        <strain evidence="8 9">SCSIO 13291</strain>
    </source>
</reference>
<dbReference type="PANTHER" id="PTHR30620:SF16">
    <property type="entry name" value="LYSOSOMAL BETA GLUCOSIDASE"/>
    <property type="match status" value="1"/>
</dbReference>
<sequence>MTDLPYRDPSLSTAERVDDLMSRLSVEDKAGQLTQYFYMASFGELPVDFDFEALPPEAQSFAKQPLMVKDAIAAGKAGSALFVKDAATANILQRKAVEESPHGIPLIFGYDVIHGFRTIFPVPIAQAASWDPEAVEAGQRIAAREARAVGIHWAFAPMVDIARDPRWGRIIEGAGEDPCLGSAIAAAQVRGFQGGVKGNAIGDESILAGPKHFAGYGAAVGGRDYDDADISDSELRNVYLPPFKAAVDAGAANLMSAYMDLNGVPASANRWLLNDVLRDEWGFTGWVVSDANAIRSLETQHHAKDLTDAGARGLHAGNDMEMCMFDPAFNRLPDAVAAGLVSEEELDASVRRVLTAKVELGLFEHPYADEDAVAAVLDAAEHRDAARASAEKTLVLLRNEGAALPLDADALGSIAVIGELADSPRDTLGPWVFDHDTDEAVSILAGIKERAGDGVTVEHVPGVKVEPRHFPSMFDRMDPTTPQTPEGHDDDAELARAIELAERSDVAVVVIGQRQNQIGENASAGTLELPGRQLEQLQALVATGTPVVALVMSGRPLDLRWANEHVPAILQVWYPGTRGGEAVASALFGDVSPAGRLPITWPRHVGQVPMYHNHYRTFQPEAQGQRYWDEESTPLYPFGHGLSYAAFSYADLRTPGTVAVGETATVSVAVTNDSSVDAEDVVQLYVHQRHGTSTRPIRELKGFRRVHVPAGETVTVEFELGPDQLRYWSAVTREWVQDATVLDVWAGGSSVAELATTLEITG</sequence>
<dbReference type="InterPro" id="IPR001764">
    <property type="entry name" value="Glyco_hydro_3_N"/>
</dbReference>
<keyword evidence="9" id="KW-1185">Reference proteome</keyword>
<dbReference type="InterPro" id="IPR017853">
    <property type="entry name" value="GH"/>
</dbReference>
<evidence type="ECO:0000259" key="7">
    <source>
        <dbReference type="SMART" id="SM01217"/>
    </source>
</evidence>
<evidence type="ECO:0000313" key="8">
    <source>
        <dbReference type="EMBL" id="WZW98838.1"/>
    </source>
</evidence>
<dbReference type="Gene3D" id="3.40.50.1700">
    <property type="entry name" value="Glycoside hydrolase family 3 C-terminal domain"/>
    <property type="match status" value="1"/>
</dbReference>
<dbReference type="Pfam" id="PF14310">
    <property type="entry name" value="Fn3-like"/>
    <property type="match status" value="1"/>
</dbReference>
<comment type="catalytic activity">
    <reaction evidence="1">
        <text>Hydrolysis of terminal, non-reducing beta-D-glucosyl residues with release of beta-D-glucose.</text>
        <dbReference type="EC" id="3.2.1.21"/>
    </reaction>
</comment>
<evidence type="ECO:0000256" key="2">
    <source>
        <dbReference type="ARBA" id="ARBA00005336"/>
    </source>
</evidence>
<accession>A0ABZ3C7Z4</accession>
<dbReference type="InterPro" id="IPR051915">
    <property type="entry name" value="Cellulose_Degrad_GH3"/>
</dbReference>
<protein>
    <recommendedName>
        <fullName evidence="3">beta-glucosidase</fullName>
        <ecNumber evidence="3">3.2.1.21</ecNumber>
    </recommendedName>
</protein>
<dbReference type="InterPro" id="IPR002772">
    <property type="entry name" value="Glyco_hydro_3_C"/>
</dbReference>
<dbReference type="PRINTS" id="PR00133">
    <property type="entry name" value="GLHYDRLASE3"/>
</dbReference>
<feature type="domain" description="Fibronectin type III-like" evidence="7">
    <location>
        <begin position="680"/>
        <end position="750"/>
    </location>
</feature>
<keyword evidence="5 8" id="KW-0378">Hydrolase</keyword>
<dbReference type="InterPro" id="IPR026891">
    <property type="entry name" value="Fn3-like"/>
</dbReference>
<evidence type="ECO:0000313" key="9">
    <source>
        <dbReference type="Proteomes" id="UP001434337"/>
    </source>
</evidence>
<dbReference type="Pfam" id="PF00933">
    <property type="entry name" value="Glyco_hydro_3"/>
    <property type="match status" value="1"/>
</dbReference>
<evidence type="ECO:0000256" key="4">
    <source>
        <dbReference type="ARBA" id="ARBA00022729"/>
    </source>
</evidence>
<dbReference type="SUPFAM" id="SSF51445">
    <property type="entry name" value="(Trans)glycosidases"/>
    <property type="match status" value="1"/>
</dbReference>
<dbReference type="Proteomes" id="UP001434337">
    <property type="component" value="Chromosome"/>
</dbReference>
<dbReference type="Gene3D" id="2.60.40.10">
    <property type="entry name" value="Immunoglobulins"/>
    <property type="match status" value="1"/>
</dbReference>
<evidence type="ECO:0000256" key="1">
    <source>
        <dbReference type="ARBA" id="ARBA00000448"/>
    </source>
</evidence>
<organism evidence="8 9">
    <name type="scientific">Propioniciclava soli</name>
    <dbReference type="NCBI Taxonomy" id="2775081"/>
    <lineage>
        <taxon>Bacteria</taxon>
        <taxon>Bacillati</taxon>
        <taxon>Actinomycetota</taxon>
        <taxon>Actinomycetes</taxon>
        <taxon>Propionibacteriales</taxon>
        <taxon>Propionibacteriaceae</taxon>
        <taxon>Propioniciclava</taxon>
    </lineage>
</organism>
<evidence type="ECO:0000256" key="3">
    <source>
        <dbReference type="ARBA" id="ARBA00012744"/>
    </source>
</evidence>
<dbReference type="SMART" id="SM01217">
    <property type="entry name" value="Fn3_like"/>
    <property type="match status" value="1"/>
</dbReference>
<proteinExistence type="inferred from homology"/>
<comment type="similarity">
    <text evidence="2">Belongs to the glycosyl hydrolase 3 family.</text>
</comment>
<dbReference type="Gene3D" id="3.20.20.300">
    <property type="entry name" value="Glycoside hydrolase, family 3, N-terminal domain"/>
    <property type="match status" value="1"/>
</dbReference>
<dbReference type="Pfam" id="PF01915">
    <property type="entry name" value="Glyco_hydro_3_C"/>
    <property type="match status" value="1"/>
</dbReference>
<dbReference type="RefSeq" id="WP_342372744.1">
    <property type="nucleotide sequence ID" value="NZ_CP115965.1"/>
</dbReference>
<name>A0ABZ3C7Z4_9ACTN</name>
<keyword evidence="4" id="KW-0732">Signal</keyword>
<dbReference type="GO" id="GO:0016787">
    <property type="term" value="F:hydrolase activity"/>
    <property type="evidence" value="ECO:0007669"/>
    <property type="project" value="UniProtKB-KW"/>
</dbReference>
<dbReference type="InterPro" id="IPR036881">
    <property type="entry name" value="Glyco_hydro_3_C_sf"/>
</dbReference>
<dbReference type="InterPro" id="IPR036962">
    <property type="entry name" value="Glyco_hydro_3_N_sf"/>
</dbReference>